<dbReference type="EMBL" id="WUMU01000023">
    <property type="protein sequence ID" value="MXN20097.1"/>
    <property type="molecule type" value="Genomic_DNA"/>
</dbReference>
<feature type="signal peptide" evidence="2">
    <location>
        <begin position="1"/>
        <end position="23"/>
    </location>
</feature>
<feature type="compositionally biased region" description="Pro residues" evidence="1">
    <location>
        <begin position="151"/>
        <end position="168"/>
    </location>
</feature>
<name>A0A6L7G941_9RHOB</name>
<sequence length="777" mass="83022">MSGRLGTGLLALLLMLLPGLALAQVSVVRAGDHAAFTRLTISLPRGTTWDLVQSPGRATVSLSGTIQSIDISQVFERIQRDRLREVTVEPGQTLTLELACLCRIEPSTYGTQLLILDLRDGPPLPQRPDISMPLADRPLADPRANLSLAQPVPPQMPALPAMPPPDPPEGAMATDPTSAPPPPEIPAPLRSFAEARVNALPDLPAPLSETEERLARQLEDSLLRAIGGAATEGLLQTDPRGAAALSAEERSLPASDDTATADPGVAALTATLEDAQPGPSNRFVLSGDDCALAMPPTVSTEETGAFSDQLARLRSALVGEFDRPDPRAHLELAQFYISQGFGAEARSVLDALALDTRETREMASVARILEYGHDPQDNPFASRTDCDSEAALWGILALDPLPPGQDIDTVAVKRAMMTLPDPLKRYLGPILAQRFVSIDEGDTARDLMRVLERETEITSPRQEMVAARLESQDSGQPDRTAYHEIIANNDDVSAEALLHYTEDTLAGGKPVDPETIGLLESFRAQYRDTPIEAGLTRTEIAAHSSTGNFTAAYDLFEAAQAEMTGPDRAKVADSLARNLSMNASDAAFARLYFRHTPLIRDGIPPETANLVADRLLSLGFLDEAAGYLAPGAEGDAGRSRRLMRARLALAQNLPRQAEGELTGLTGRDADRLRAELRLKTNDFLGAETLFRAIGETEAADSAALLARDWSTLQSSQAAPGATLADVVTTQEAAPVDLPALGPPSLTASRDALSQSAETRNALQKLLSTLQVDTALDQ</sequence>
<evidence type="ECO:0000313" key="3">
    <source>
        <dbReference type="EMBL" id="MXN20097.1"/>
    </source>
</evidence>
<reference evidence="3 4" key="1">
    <citation type="submission" date="2019-12" db="EMBL/GenBank/DDBJ databases">
        <authorList>
            <person name="Li M."/>
        </authorList>
    </citation>
    <scope>NUCLEOTIDE SEQUENCE [LARGE SCALE GENOMIC DNA]</scope>
    <source>
        <strain evidence="3 4">GBMRC 2024</strain>
    </source>
</reference>
<proteinExistence type="predicted"/>
<dbReference type="AlphaFoldDB" id="A0A6L7G941"/>
<evidence type="ECO:0008006" key="5">
    <source>
        <dbReference type="Google" id="ProtNLM"/>
    </source>
</evidence>
<keyword evidence="4" id="KW-1185">Reference proteome</keyword>
<comment type="caution">
    <text evidence="3">The sequence shown here is derived from an EMBL/GenBank/DDBJ whole genome shotgun (WGS) entry which is preliminary data.</text>
</comment>
<dbReference type="Proteomes" id="UP000477911">
    <property type="component" value="Unassembled WGS sequence"/>
</dbReference>
<protein>
    <recommendedName>
        <fullName evidence="5">Tetratricopeptide repeat protein</fullName>
    </recommendedName>
</protein>
<evidence type="ECO:0000313" key="4">
    <source>
        <dbReference type="Proteomes" id="UP000477911"/>
    </source>
</evidence>
<gene>
    <name evidence="3" type="ORF">GR170_19860</name>
</gene>
<keyword evidence="2" id="KW-0732">Signal</keyword>
<organism evidence="3 4">
    <name type="scientific">Pseudooceanicola albus</name>
    <dbReference type="NCBI Taxonomy" id="2692189"/>
    <lineage>
        <taxon>Bacteria</taxon>
        <taxon>Pseudomonadati</taxon>
        <taxon>Pseudomonadota</taxon>
        <taxon>Alphaproteobacteria</taxon>
        <taxon>Rhodobacterales</taxon>
        <taxon>Paracoccaceae</taxon>
        <taxon>Pseudooceanicola</taxon>
    </lineage>
</organism>
<evidence type="ECO:0000256" key="2">
    <source>
        <dbReference type="SAM" id="SignalP"/>
    </source>
</evidence>
<evidence type="ECO:0000256" key="1">
    <source>
        <dbReference type="SAM" id="MobiDB-lite"/>
    </source>
</evidence>
<dbReference type="RefSeq" id="WP_160896220.1">
    <property type="nucleotide sequence ID" value="NZ_WUMU01000023.1"/>
</dbReference>
<feature type="chain" id="PRO_5026821633" description="Tetratricopeptide repeat protein" evidence="2">
    <location>
        <begin position="24"/>
        <end position="777"/>
    </location>
</feature>
<accession>A0A6L7G941</accession>
<feature type="region of interest" description="Disordered" evidence="1">
    <location>
        <begin position="145"/>
        <end position="188"/>
    </location>
</feature>